<protein>
    <recommendedName>
        <fullName evidence="5">Soluble pyridine nucleotide transhydrogenase</fullName>
        <ecNumber evidence="4">1.6.1.1</ecNumber>
    </recommendedName>
    <alternativeName>
        <fullName evidence="12">NAD(P)(+) transhydrogenase [B-specific]</fullName>
    </alternativeName>
</protein>
<dbReference type="InterPro" id="IPR001100">
    <property type="entry name" value="Pyr_nuc-diS_OxRdtase"/>
</dbReference>
<feature type="binding site" evidence="13">
    <location>
        <begin position="183"/>
        <end position="190"/>
    </location>
    <ligand>
        <name>NAD(+)</name>
        <dbReference type="ChEBI" id="CHEBI:57540"/>
    </ligand>
</feature>
<dbReference type="KEGG" id="nti:DNFV4_02771"/>
<feature type="domain" description="FAD/NAD(P)-binding" evidence="15">
    <location>
        <begin position="7"/>
        <end position="327"/>
    </location>
</feature>
<dbReference type="PIRSF" id="PIRSF000350">
    <property type="entry name" value="Mercury_reductase_MerA"/>
    <property type="match status" value="1"/>
</dbReference>
<evidence type="ECO:0000256" key="10">
    <source>
        <dbReference type="ARBA" id="ARBA00023002"/>
    </source>
</evidence>
<comment type="similarity">
    <text evidence="3">Belongs to the class-I pyridine nucleotide-disulfide oxidoreductase family.</text>
</comment>
<dbReference type="GO" id="GO:0003957">
    <property type="term" value="F:NAD(P)+ transhydrogenase (Si-specific) activity"/>
    <property type="evidence" value="ECO:0007669"/>
    <property type="project" value="UniProtKB-EC"/>
</dbReference>
<feature type="binding site" evidence="13">
    <location>
        <position position="271"/>
    </location>
    <ligand>
        <name>NAD(+)</name>
        <dbReference type="ChEBI" id="CHEBI:57540"/>
    </ligand>
</feature>
<dbReference type="InterPro" id="IPR004099">
    <property type="entry name" value="Pyr_nucl-diS_OxRdtase_dimer"/>
</dbReference>
<feature type="binding site" evidence="13">
    <location>
        <begin position="146"/>
        <end position="148"/>
    </location>
    <ligand>
        <name>FAD</name>
        <dbReference type="ChEBI" id="CHEBI:57692"/>
    </ligand>
</feature>
<dbReference type="PANTHER" id="PTHR22912:SF93">
    <property type="entry name" value="SOLUBLE PYRIDINE NUCLEOTIDE TRANSHYDROGENASE"/>
    <property type="match status" value="1"/>
</dbReference>
<dbReference type="PRINTS" id="PR00411">
    <property type="entry name" value="PNDRDTASEI"/>
</dbReference>
<dbReference type="AlphaFoldDB" id="A0AA86T616"/>
<keyword evidence="11 13" id="KW-0520">NAD</keyword>
<gene>
    <name evidence="16" type="ORF">DNFV4_02771</name>
</gene>
<keyword evidence="10" id="KW-0560">Oxidoreductase</keyword>
<evidence type="ECO:0000256" key="13">
    <source>
        <dbReference type="PIRSR" id="PIRSR000350-3"/>
    </source>
</evidence>
<feature type="binding site" evidence="13">
    <location>
        <position position="312"/>
    </location>
    <ligand>
        <name>FAD</name>
        <dbReference type="ChEBI" id="CHEBI:57692"/>
    </ligand>
</feature>
<sequence>MSRVATYDVLVIGSGPAGQKAAIMAAKSGKRVAVIEREQGLGGSCVYRGTIPSKTLREAALSLERVKRGAAVFDCKLREGVEVGMLMQRLDEVVSAHSRYMGDQLRRNGIVLLHGCSRFLSDHRLELTTVDGVTQELTAGLIVLATGSRPRHPAKIPVDHEHILDSDSILSMIYLPRSLTIVGAGVVGCEYASIFSLLGVPVTIIDAAPRPLQFVDAELTERFVASFEGYGGRYCGRQRIKNVRWDGLLSVVTTLENGEEIATEKMLVASGRQPNLEDLNVGAAGLEPNAKGYLPVNQYGQTAVPHIYAVGDMAGPPSLASSAMEQGRRAICHALGMAVGSVDHLIPMGIYTIPELSSVGLDESRARERYRNIVVGRADFSEVARGQIAGSDQGLLKMIAGPDGHQLLGVQIIGDHATELIHLGELALINGNPVETFVEGIFNFPTYAEAYRIAALDIVKQRGQRPVLAKAG</sequence>
<evidence type="ECO:0000256" key="1">
    <source>
        <dbReference type="ARBA" id="ARBA00002842"/>
    </source>
</evidence>
<evidence type="ECO:0000256" key="3">
    <source>
        <dbReference type="ARBA" id="ARBA00007532"/>
    </source>
</evidence>
<dbReference type="NCBIfam" id="NF003585">
    <property type="entry name" value="PRK05249.1"/>
    <property type="match status" value="1"/>
</dbReference>
<dbReference type="GO" id="GO:0006103">
    <property type="term" value="P:2-oxoglutarate metabolic process"/>
    <property type="evidence" value="ECO:0007669"/>
    <property type="project" value="TreeGrafter"/>
</dbReference>
<dbReference type="InterPro" id="IPR050151">
    <property type="entry name" value="Class-I_Pyr_Nuc-Dis_Oxidored"/>
</dbReference>
<dbReference type="FunFam" id="3.30.390.30:FF:000001">
    <property type="entry name" value="Dihydrolipoyl dehydrogenase"/>
    <property type="match status" value="1"/>
</dbReference>
<keyword evidence="9" id="KW-0521">NADP</keyword>
<feature type="binding site" evidence="13">
    <location>
        <position position="54"/>
    </location>
    <ligand>
        <name>FAD</name>
        <dbReference type="ChEBI" id="CHEBI:57692"/>
    </ligand>
</feature>
<keyword evidence="17" id="KW-1185">Reference proteome</keyword>
<dbReference type="EMBL" id="OX365700">
    <property type="protein sequence ID" value="CAI4032341.1"/>
    <property type="molecule type" value="Genomic_DNA"/>
</dbReference>
<dbReference type="Pfam" id="PF07992">
    <property type="entry name" value="Pyr_redox_2"/>
    <property type="match status" value="1"/>
</dbReference>
<dbReference type="SUPFAM" id="SSF55424">
    <property type="entry name" value="FAD/NAD-linked reductases, dimerisation (C-terminal) domain"/>
    <property type="match status" value="1"/>
</dbReference>
<dbReference type="EC" id="1.6.1.1" evidence="4"/>
<keyword evidence="7" id="KW-0285">Flavoprotein</keyword>
<evidence type="ECO:0000259" key="15">
    <source>
        <dbReference type="Pfam" id="PF07992"/>
    </source>
</evidence>
<dbReference type="Pfam" id="PF02852">
    <property type="entry name" value="Pyr_redox_dim"/>
    <property type="match status" value="1"/>
</dbReference>
<evidence type="ECO:0000256" key="7">
    <source>
        <dbReference type="ARBA" id="ARBA00022630"/>
    </source>
</evidence>
<proteinExistence type="inferred from homology"/>
<evidence type="ECO:0000256" key="8">
    <source>
        <dbReference type="ARBA" id="ARBA00022827"/>
    </source>
</evidence>
<evidence type="ECO:0000313" key="17">
    <source>
        <dbReference type="Proteomes" id="UP001179121"/>
    </source>
</evidence>
<comment type="function">
    <text evidence="1">Conversion of NADPH, generated by peripheral catabolic pathways, to NADH, which can enter the respiratory chain for energy generation.</text>
</comment>
<evidence type="ECO:0000256" key="4">
    <source>
        <dbReference type="ARBA" id="ARBA00012772"/>
    </source>
</evidence>
<keyword evidence="13" id="KW-0547">Nucleotide-binding</keyword>
<dbReference type="PANTHER" id="PTHR22912">
    <property type="entry name" value="DISULFIDE OXIDOREDUCTASE"/>
    <property type="match status" value="1"/>
</dbReference>
<comment type="subcellular location">
    <subcellularLocation>
        <location evidence="2">Cytoplasm</location>
    </subcellularLocation>
</comment>
<evidence type="ECO:0000313" key="16">
    <source>
        <dbReference type="EMBL" id="CAI4032341.1"/>
    </source>
</evidence>
<keyword evidence="6" id="KW-0963">Cytoplasm</keyword>
<evidence type="ECO:0000256" key="5">
    <source>
        <dbReference type="ARBA" id="ARBA00016603"/>
    </source>
</evidence>
<dbReference type="PRINTS" id="PR00368">
    <property type="entry name" value="FADPNR"/>
</dbReference>
<reference evidence="16" key="1">
    <citation type="submission" date="2022-10" db="EMBL/GenBank/DDBJ databases">
        <authorList>
            <person name="Koch H."/>
        </authorList>
    </citation>
    <scope>NUCLEOTIDE SEQUENCE</scope>
    <source>
        <strain evidence="16">DNF</strain>
    </source>
</reference>
<keyword evidence="8 13" id="KW-0274">FAD</keyword>
<feature type="domain" description="Pyridine nucleotide-disulphide oxidoreductase dimerisation" evidence="14">
    <location>
        <begin position="346"/>
        <end position="453"/>
    </location>
</feature>
<dbReference type="InterPro" id="IPR023753">
    <property type="entry name" value="FAD/NAD-binding_dom"/>
</dbReference>
<dbReference type="Proteomes" id="UP001179121">
    <property type="component" value="Chromosome"/>
</dbReference>
<comment type="cofactor">
    <cofactor evidence="13">
        <name>FAD</name>
        <dbReference type="ChEBI" id="CHEBI:57692"/>
    </cofactor>
    <text evidence="13">Binds 1 FAD per subunit.</text>
</comment>
<name>A0AA86T616_9BACT</name>
<organism evidence="16 17">
    <name type="scientific">Nitrospira tepida</name>
    <dbReference type="NCBI Taxonomy" id="2973512"/>
    <lineage>
        <taxon>Bacteria</taxon>
        <taxon>Pseudomonadati</taxon>
        <taxon>Nitrospirota</taxon>
        <taxon>Nitrospiria</taxon>
        <taxon>Nitrospirales</taxon>
        <taxon>Nitrospiraceae</taxon>
        <taxon>Nitrospira</taxon>
    </lineage>
</organism>
<dbReference type="GO" id="GO:0004148">
    <property type="term" value="F:dihydrolipoyl dehydrogenase (NADH) activity"/>
    <property type="evidence" value="ECO:0007669"/>
    <property type="project" value="TreeGrafter"/>
</dbReference>
<dbReference type="SUPFAM" id="SSF51905">
    <property type="entry name" value="FAD/NAD(P)-binding domain"/>
    <property type="match status" value="1"/>
</dbReference>
<evidence type="ECO:0000256" key="11">
    <source>
        <dbReference type="ARBA" id="ARBA00023027"/>
    </source>
</evidence>
<accession>A0AA86T616</accession>
<dbReference type="GO" id="GO:0050660">
    <property type="term" value="F:flavin adenine dinucleotide binding"/>
    <property type="evidence" value="ECO:0007669"/>
    <property type="project" value="TreeGrafter"/>
</dbReference>
<dbReference type="RefSeq" id="WP_289269073.1">
    <property type="nucleotide sequence ID" value="NZ_OX365700.1"/>
</dbReference>
<dbReference type="GO" id="GO:0005829">
    <property type="term" value="C:cytosol"/>
    <property type="evidence" value="ECO:0007669"/>
    <property type="project" value="TreeGrafter"/>
</dbReference>
<dbReference type="InterPro" id="IPR036188">
    <property type="entry name" value="FAD/NAD-bd_sf"/>
</dbReference>
<dbReference type="Gene3D" id="3.30.390.30">
    <property type="match status" value="1"/>
</dbReference>
<evidence type="ECO:0000256" key="2">
    <source>
        <dbReference type="ARBA" id="ARBA00004496"/>
    </source>
</evidence>
<evidence type="ECO:0000256" key="12">
    <source>
        <dbReference type="ARBA" id="ARBA00031183"/>
    </source>
</evidence>
<evidence type="ECO:0000256" key="6">
    <source>
        <dbReference type="ARBA" id="ARBA00022490"/>
    </source>
</evidence>
<evidence type="ECO:0000259" key="14">
    <source>
        <dbReference type="Pfam" id="PF02852"/>
    </source>
</evidence>
<dbReference type="Gene3D" id="3.50.50.60">
    <property type="entry name" value="FAD/NAD(P)-binding domain"/>
    <property type="match status" value="2"/>
</dbReference>
<evidence type="ECO:0000256" key="9">
    <source>
        <dbReference type="ARBA" id="ARBA00022857"/>
    </source>
</evidence>
<dbReference type="InterPro" id="IPR016156">
    <property type="entry name" value="FAD/NAD-linked_Rdtase_dimer_sf"/>
</dbReference>